<sequence>MGRRTMVVPKTGESILDAARYLYSGFVLECPFHGVIYRSRNLWSPNAEPEDTAGVDWEIVHVWSGEKTVLQGIHPFSQILVDGMTTVSKQVSGLAGPPLRVLGDLVADGLAPEYWQPNSSIRVCALCKFEFPDPLVDGIPDSALSPGRTKPTVEPAGECRTSTRNETPDPGLRPAISSTNRKQPKRGTVLLPRTSTLTSVSDQEDDMIGQSRPKPSIARAKRDKEDLSGHNNPHHPLLNLQTNNVDVAKHHCRACGRGVCGACSASSIPVPGFGPAPVRVCDE</sequence>
<dbReference type="GO" id="GO:0005545">
    <property type="term" value="F:1-phosphatidylinositol binding"/>
    <property type="evidence" value="ECO:0007669"/>
    <property type="project" value="TreeGrafter"/>
</dbReference>
<keyword evidence="3" id="KW-0862">Zinc</keyword>
<name>A0A4E0QWA6_FASHE</name>
<dbReference type="SUPFAM" id="SSF57903">
    <property type="entry name" value="FYVE/PHD zinc finger"/>
    <property type="match status" value="1"/>
</dbReference>
<protein>
    <submittedName>
        <fullName evidence="6">Zinc finger FYVE domain-containing protein 1</fullName>
    </submittedName>
</protein>
<dbReference type="InterPro" id="IPR042427">
    <property type="entry name" value="ZFYV1"/>
</dbReference>
<evidence type="ECO:0000256" key="1">
    <source>
        <dbReference type="ARBA" id="ARBA00022723"/>
    </source>
</evidence>
<dbReference type="Proteomes" id="UP000230066">
    <property type="component" value="Unassembled WGS sequence"/>
</dbReference>
<dbReference type="InterPro" id="IPR011011">
    <property type="entry name" value="Znf_FYVE_PHD"/>
</dbReference>
<dbReference type="InterPro" id="IPR013083">
    <property type="entry name" value="Znf_RING/FYVE/PHD"/>
</dbReference>
<dbReference type="InterPro" id="IPR000306">
    <property type="entry name" value="Znf_FYVE"/>
</dbReference>
<gene>
    <name evidence="6" type="ORF">D915_010634</name>
</gene>
<evidence type="ECO:0000259" key="5">
    <source>
        <dbReference type="SMART" id="SM00064"/>
    </source>
</evidence>
<reference evidence="6" key="1">
    <citation type="submission" date="2019-03" db="EMBL/GenBank/DDBJ databases">
        <title>Improved annotation for the trematode Fasciola hepatica.</title>
        <authorList>
            <person name="Choi Y.-J."/>
            <person name="Martin J."/>
            <person name="Mitreva M."/>
        </authorList>
    </citation>
    <scope>NUCLEOTIDE SEQUENCE [LARGE SCALE GENOMIC DNA]</scope>
</reference>
<dbReference type="SMART" id="SM00064">
    <property type="entry name" value="FYVE"/>
    <property type="match status" value="1"/>
</dbReference>
<accession>A0A4E0QWA6</accession>
<dbReference type="Pfam" id="PF01363">
    <property type="entry name" value="FYVE"/>
    <property type="match status" value="1"/>
</dbReference>
<keyword evidence="1" id="KW-0479">Metal-binding</keyword>
<dbReference type="PANTHER" id="PTHR46624">
    <property type="entry name" value="AGAP002036-PA"/>
    <property type="match status" value="1"/>
</dbReference>
<organism evidence="6 7">
    <name type="scientific">Fasciola hepatica</name>
    <name type="common">Liver fluke</name>
    <dbReference type="NCBI Taxonomy" id="6192"/>
    <lineage>
        <taxon>Eukaryota</taxon>
        <taxon>Metazoa</taxon>
        <taxon>Spiralia</taxon>
        <taxon>Lophotrochozoa</taxon>
        <taxon>Platyhelminthes</taxon>
        <taxon>Trematoda</taxon>
        <taxon>Digenea</taxon>
        <taxon>Plagiorchiida</taxon>
        <taxon>Echinostomata</taxon>
        <taxon>Echinostomatoidea</taxon>
        <taxon>Fasciolidae</taxon>
        <taxon>Fasciola</taxon>
    </lineage>
</organism>
<dbReference type="GO" id="GO:0008270">
    <property type="term" value="F:zinc ion binding"/>
    <property type="evidence" value="ECO:0007669"/>
    <property type="project" value="UniProtKB-KW"/>
</dbReference>
<dbReference type="GO" id="GO:0032266">
    <property type="term" value="F:phosphatidylinositol-3-phosphate binding"/>
    <property type="evidence" value="ECO:0007669"/>
    <property type="project" value="TreeGrafter"/>
</dbReference>
<dbReference type="GO" id="GO:0005547">
    <property type="term" value="F:phosphatidylinositol-3,4,5-trisphosphate binding"/>
    <property type="evidence" value="ECO:0007669"/>
    <property type="project" value="TreeGrafter"/>
</dbReference>
<proteinExistence type="predicted"/>
<dbReference type="InterPro" id="IPR006058">
    <property type="entry name" value="2Fe2S_fd_BS"/>
</dbReference>
<dbReference type="AlphaFoldDB" id="A0A4E0QWA6"/>
<evidence type="ECO:0000313" key="7">
    <source>
        <dbReference type="Proteomes" id="UP000230066"/>
    </source>
</evidence>
<dbReference type="EMBL" id="JXXN02008746">
    <property type="protein sequence ID" value="THD18754.1"/>
    <property type="molecule type" value="Genomic_DNA"/>
</dbReference>
<keyword evidence="7" id="KW-1185">Reference proteome</keyword>
<dbReference type="GO" id="GO:0140042">
    <property type="term" value="P:lipid droplet formation"/>
    <property type="evidence" value="ECO:0007669"/>
    <property type="project" value="TreeGrafter"/>
</dbReference>
<evidence type="ECO:0000313" key="6">
    <source>
        <dbReference type="EMBL" id="THD18754.1"/>
    </source>
</evidence>
<feature type="domain" description="FYVE zinc finger" evidence="5">
    <location>
        <begin position="110"/>
        <end position="283"/>
    </location>
</feature>
<feature type="region of interest" description="Disordered" evidence="4">
    <location>
        <begin position="139"/>
        <end position="239"/>
    </location>
</feature>
<dbReference type="GO" id="GO:0005811">
    <property type="term" value="C:lipid droplet"/>
    <property type="evidence" value="ECO:0007669"/>
    <property type="project" value="TreeGrafter"/>
</dbReference>
<evidence type="ECO:0000256" key="4">
    <source>
        <dbReference type="SAM" id="MobiDB-lite"/>
    </source>
</evidence>
<dbReference type="PANTHER" id="PTHR46624:SF4">
    <property type="entry name" value="FYVE-TYPE DOMAIN-CONTAINING PROTEIN"/>
    <property type="match status" value="1"/>
</dbReference>
<evidence type="ECO:0000256" key="3">
    <source>
        <dbReference type="ARBA" id="ARBA00022833"/>
    </source>
</evidence>
<dbReference type="GO" id="GO:0051537">
    <property type="term" value="F:2 iron, 2 sulfur cluster binding"/>
    <property type="evidence" value="ECO:0007669"/>
    <property type="project" value="InterPro"/>
</dbReference>
<dbReference type="Gene3D" id="3.30.40.10">
    <property type="entry name" value="Zinc/RING finger domain, C3HC4 (zinc finger)"/>
    <property type="match status" value="1"/>
</dbReference>
<comment type="caution">
    <text evidence="6">The sequence shown here is derived from an EMBL/GenBank/DDBJ whole genome shotgun (WGS) entry which is preliminary data.</text>
</comment>
<dbReference type="PROSITE" id="PS00197">
    <property type="entry name" value="2FE2S_FER_1"/>
    <property type="match status" value="1"/>
</dbReference>
<keyword evidence="2" id="KW-0863">Zinc-finger</keyword>
<dbReference type="GO" id="GO:0043325">
    <property type="term" value="F:phosphatidylinositol-3,4-bisphosphate binding"/>
    <property type="evidence" value="ECO:0007669"/>
    <property type="project" value="TreeGrafter"/>
</dbReference>
<evidence type="ECO:0000256" key="2">
    <source>
        <dbReference type="ARBA" id="ARBA00022771"/>
    </source>
</evidence>